<dbReference type="Pfam" id="PF00564">
    <property type="entry name" value="PB1"/>
    <property type="match status" value="1"/>
</dbReference>
<feature type="compositionally biased region" description="Polar residues" evidence="14">
    <location>
        <begin position="20"/>
        <end position="40"/>
    </location>
</feature>
<keyword evidence="15" id="KW-0472">Membrane</keyword>
<dbReference type="CDD" id="cd06410">
    <property type="entry name" value="PB1_UP2"/>
    <property type="match status" value="1"/>
</dbReference>
<dbReference type="InterPro" id="IPR018247">
    <property type="entry name" value="EF_Hand_1_Ca_BS"/>
</dbReference>
<dbReference type="GO" id="GO:0043531">
    <property type="term" value="F:ADP binding"/>
    <property type="evidence" value="ECO:0007669"/>
    <property type="project" value="TreeGrafter"/>
</dbReference>
<dbReference type="GO" id="GO:0004672">
    <property type="term" value="F:protein kinase activity"/>
    <property type="evidence" value="ECO:0007669"/>
    <property type="project" value="InterPro"/>
</dbReference>
<feature type="region of interest" description="Disordered" evidence="14">
    <location>
        <begin position="1"/>
        <end position="40"/>
    </location>
</feature>
<keyword evidence="7 11" id="KW-0547">Nucleotide-binding</keyword>
<keyword evidence="15" id="KW-0812">Transmembrane</keyword>
<dbReference type="Gene3D" id="3.30.200.20">
    <property type="entry name" value="Phosphorylase Kinase, domain 1"/>
    <property type="match status" value="1"/>
</dbReference>
<dbReference type="InterPro" id="IPR013101">
    <property type="entry name" value="LRR_PRU1-like"/>
</dbReference>
<feature type="compositionally biased region" description="Basic and acidic residues" evidence="14">
    <location>
        <begin position="576"/>
        <end position="596"/>
    </location>
</feature>
<dbReference type="GO" id="GO:0006096">
    <property type="term" value="P:glycolytic process"/>
    <property type="evidence" value="ECO:0007669"/>
    <property type="project" value="InterPro"/>
</dbReference>
<comment type="subunit">
    <text evidence="4 13">Monomer.</text>
</comment>
<feature type="region of interest" description="Disordered" evidence="14">
    <location>
        <begin position="298"/>
        <end position="354"/>
    </location>
</feature>
<dbReference type="OrthoDB" id="4062651at2759"/>
<dbReference type="InterPro" id="IPR015824">
    <property type="entry name" value="Phosphoglycerate_kinase_N"/>
</dbReference>
<dbReference type="InterPro" id="IPR000719">
    <property type="entry name" value="Prot_kinase_dom"/>
</dbReference>
<dbReference type="Proteomes" id="UP000886595">
    <property type="component" value="Unassembled WGS sequence"/>
</dbReference>
<evidence type="ECO:0000256" key="11">
    <source>
        <dbReference type="PROSITE-ProRule" id="PRU10141"/>
    </source>
</evidence>
<feature type="region of interest" description="Disordered" evidence="14">
    <location>
        <begin position="549"/>
        <end position="596"/>
    </location>
</feature>
<dbReference type="InterPro" id="IPR000270">
    <property type="entry name" value="PB1_dom"/>
</dbReference>
<comment type="caution">
    <text evidence="17">The sequence shown here is derived from an EMBL/GenBank/DDBJ whole genome shotgun (WGS) entry which is preliminary data.</text>
</comment>
<dbReference type="CDD" id="cd00318">
    <property type="entry name" value="Phosphoglycerate_kinase"/>
    <property type="match status" value="1"/>
</dbReference>
<organism evidence="17 18">
    <name type="scientific">Brassica carinata</name>
    <name type="common">Ethiopian mustard</name>
    <name type="synonym">Abyssinian cabbage</name>
    <dbReference type="NCBI Taxonomy" id="52824"/>
    <lineage>
        <taxon>Eukaryota</taxon>
        <taxon>Viridiplantae</taxon>
        <taxon>Streptophyta</taxon>
        <taxon>Embryophyta</taxon>
        <taxon>Tracheophyta</taxon>
        <taxon>Spermatophyta</taxon>
        <taxon>Magnoliopsida</taxon>
        <taxon>eudicotyledons</taxon>
        <taxon>Gunneridae</taxon>
        <taxon>Pentapetalae</taxon>
        <taxon>rosids</taxon>
        <taxon>malvids</taxon>
        <taxon>Brassicales</taxon>
        <taxon>Brassicaceae</taxon>
        <taxon>Brassiceae</taxon>
        <taxon>Brassica</taxon>
    </lineage>
</organism>
<dbReference type="PANTHER" id="PTHR11406:SF27">
    <property type="entry name" value="PHOSPHOGLYCERATE KINASE 3, CYTOSOLIC"/>
    <property type="match status" value="1"/>
</dbReference>
<dbReference type="Gene3D" id="3.40.50.1260">
    <property type="entry name" value="Phosphoglycerate kinase, N-terminal domain"/>
    <property type="match status" value="2"/>
</dbReference>
<evidence type="ECO:0000256" key="4">
    <source>
        <dbReference type="ARBA" id="ARBA00011245"/>
    </source>
</evidence>
<dbReference type="GO" id="GO:0005524">
    <property type="term" value="F:ATP binding"/>
    <property type="evidence" value="ECO:0007669"/>
    <property type="project" value="UniProtKB-UniRule"/>
</dbReference>
<feature type="domain" description="Protein kinase" evidence="16">
    <location>
        <begin position="811"/>
        <end position="1111"/>
    </location>
</feature>
<comment type="similarity">
    <text evidence="3 12">Belongs to the phosphoglycerate kinase family.</text>
</comment>
<dbReference type="EC" id="2.7.2.3" evidence="5 12"/>
<dbReference type="PRINTS" id="PR00477">
    <property type="entry name" value="PHGLYCKINASE"/>
</dbReference>
<comment type="catalytic activity">
    <reaction evidence="1 12">
        <text>(2R)-3-phosphoglycerate + ATP = (2R)-3-phospho-glyceroyl phosphate + ADP</text>
        <dbReference type="Rhea" id="RHEA:14801"/>
        <dbReference type="ChEBI" id="CHEBI:30616"/>
        <dbReference type="ChEBI" id="CHEBI:57604"/>
        <dbReference type="ChEBI" id="CHEBI:58272"/>
        <dbReference type="ChEBI" id="CHEBI:456216"/>
        <dbReference type="EC" id="2.7.2.3"/>
    </reaction>
</comment>
<evidence type="ECO:0000256" key="2">
    <source>
        <dbReference type="ARBA" id="ARBA00001946"/>
    </source>
</evidence>
<dbReference type="FunFam" id="3.30.200.20:FF:000081">
    <property type="entry name" value="Octicosapeptide/phox/Bem1p domain kinase superfamily protein"/>
    <property type="match status" value="1"/>
</dbReference>
<evidence type="ECO:0000256" key="5">
    <source>
        <dbReference type="ARBA" id="ARBA00013061"/>
    </source>
</evidence>
<evidence type="ECO:0000256" key="7">
    <source>
        <dbReference type="ARBA" id="ARBA00022741"/>
    </source>
</evidence>
<dbReference type="InterPro" id="IPR001576">
    <property type="entry name" value="Phosphoglycerate_kinase"/>
</dbReference>
<feature type="transmembrane region" description="Helical" evidence="15">
    <location>
        <begin position="1269"/>
        <end position="1296"/>
    </location>
</feature>
<dbReference type="FunFam" id="3.40.50.1260:FF:000006">
    <property type="entry name" value="Phosphoglycerate kinase"/>
    <property type="match status" value="1"/>
</dbReference>
<dbReference type="HAMAP" id="MF_00145">
    <property type="entry name" value="Phosphoglyc_kinase"/>
    <property type="match status" value="1"/>
</dbReference>
<dbReference type="SMART" id="SM00220">
    <property type="entry name" value="S_TKc"/>
    <property type="match status" value="1"/>
</dbReference>
<dbReference type="Gene3D" id="3.10.20.90">
    <property type="entry name" value="Phosphatidylinositol 3-kinase Catalytic Subunit, Chain A, domain 1"/>
    <property type="match status" value="1"/>
</dbReference>
<dbReference type="SUPFAM" id="SSF56112">
    <property type="entry name" value="Protein kinase-like (PK-like)"/>
    <property type="match status" value="1"/>
</dbReference>
<dbReference type="Pfam" id="PF07723">
    <property type="entry name" value="LRR_2"/>
    <property type="match status" value="1"/>
</dbReference>
<keyword evidence="15" id="KW-1133">Transmembrane helix</keyword>
<feature type="region of interest" description="Disordered" evidence="14">
    <location>
        <begin position="59"/>
        <end position="78"/>
    </location>
</feature>
<evidence type="ECO:0000256" key="8">
    <source>
        <dbReference type="ARBA" id="ARBA00022777"/>
    </source>
</evidence>
<feature type="compositionally biased region" description="Polar residues" evidence="14">
    <location>
        <begin position="298"/>
        <end position="308"/>
    </location>
</feature>
<dbReference type="PROSITE" id="PS50011">
    <property type="entry name" value="PROTEIN_KINASE_DOM"/>
    <property type="match status" value="1"/>
</dbReference>
<gene>
    <name evidence="17" type="ORF">Bca52824_025205</name>
</gene>
<feature type="binding site" evidence="11">
    <location>
        <position position="842"/>
    </location>
    <ligand>
        <name>ATP</name>
        <dbReference type="ChEBI" id="CHEBI:30616"/>
    </ligand>
</feature>
<dbReference type="FunFam" id="3.40.50.1260:FF:000003">
    <property type="entry name" value="Phosphoglycerate kinase"/>
    <property type="match status" value="1"/>
</dbReference>
<dbReference type="SMART" id="SM00666">
    <property type="entry name" value="PB1"/>
    <property type="match status" value="1"/>
</dbReference>
<dbReference type="PROSITE" id="PS00107">
    <property type="entry name" value="PROTEIN_KINASE_ATP"/>
    <property type="match status" value="1"/>
</dbReference>
<evidence type="ECO:0000256" key="13">
    <source>
        <dbReference type="RuleBase" id="RU000696"/>
    </source>
</evidence>
<dbReference type="InterPro" id="IPR036043">
    <property type="entry name" value="Phosphoglycerate_kinase_sf"/>
</dbReference>
<dbReference type="Pfam" id="PF00162">
    <property type="entry name" value="PGK"/>
    <property type="match status" value="1"/>
</dbReference>
<dbReference type="SUPFAM" id="SSF54277">
    <property type="entry name" value="CAD &amp; PB1 domains"/>
    <property type="match status" value="1"/>
</dbReference>
<keyword evidence="9 11" id="KW-0067">ATP-binding</keyword>
<evidence type="ECO:0000256" key="15">
    <source>
        <dbReference type="SAM" id="Phobius"/>
    </source>
</evidence>
<name>A0A8X7VM83_BRACI</name>
<dbReference type="GO" id="GO:0006094">
    <property type="term" value="P:gluconeogenesis"/>
    <property type="evidence" value="ECO:0007669"/>
    <property type="project" value="TreeGrafter"/>
</dbReference>
<keyword evidence="6 12" id="KW-0808">Transferase</keyword>
<dbReference type="InterPro" id="IPR001245">
    <property type="entry name" value="Ser-Thr/Tyr_kinase_cat_dom"/>
</dbReference>
<evidence type="ECO:0000256" key="3">
    <source>
        <dbReference type="ARBA" id="ARBA00008982"/>
    </source>
</evidence>
<evidence type="ECO:0000313" key="18">
    <source>
        <dbReference type="Proteomes" id="UP000886595"/>
    </source>
</evidence>
<evidence type="ECO:0000259" key="16">
    <source>
        <dbReference type="PROSITE" id="PS50011"/>
    </source>
</evidence>
<dbReference type="GO" id="GO:0004618">
    <property type="term" value="F:phosphoglycerate kinase activity"/>
    <property type="evidence" value="ECO:0007669"/>
    <property type="project" value="UniProtKB-EC"/>
</dbReference>
<evidence type="ECO:0000256" key="1">
    <source>
        <dbReference type="ARBA" id="ARBA00000642"/>
    </source>
</evidence>
<proteinExistence type="inferred from homology"/>
<evidence type="ECO:0000256" key="14">
    <source>
        <dbReference type="SAM" id="MobiDB-lite"/>
    </source>
</evidence>
<evidence type="ECO:0000256" key="12">
    <source>
        <dbReference type="RuleBase" id="RU000532"/>
    </source>
</evidence>
<feature type="compositionally biased region" description="Polar residues" evidence="14">
    <location>
        <begin position="327"/>
        <end position="354"/>
    </location>
</feature>
<feature type="compositionally biased region" description="Polar residues" evidence="14">
    <location>
        <begin position="1"/>
        <end position="11"/>
    </location>
</feature>
<dbReference type="Gene3D" id="1.10.510.10">
    <property type="entry name" value="Transferase(Phosphotransferase) domain 1"/>
    <property type="match status" value="1"/>
</dbReference>
<accession>A0A8X7VM83</accession>
<keyword evidence="18" id="KW-1185">Reference proteome</keyword>
<dbReference type="PROSITE" id="PS00018">
    <property type="entry name" value="EF_HAND_1"/>
    <property type="match status" value="1"/>
</dbReference>
<reference evidence="17 18" key="1">
    <citation type="submission" date="2020-02" db="EMBL/GenBank/DDBJ databases">
        <authorList>
            <person name="Ma Q."/>
            <person name="Huang Y."/>
            <person name="Song X."/>
            <person name="Pei D."/>
        </authorList>
    </citation>
    <scope>NUCLEOTIDE SEQUENCE [LARGE SCALE GENOMIC DNA]</scope>
    <source>
        <strain evidence="17">Sxm20200214</strain>
        <tissue evidence="17">Leaf</tissue>
    </source>
</reference>
<dbReference type="PANTHER" id="PTHR11406">
    <property type="entry name" value="PHOSPHOGLYCERATE KINASE"/>
    <property type="match status" value="1"/>
</dbReference>
<dbReference type="FunFam" id="3.10.20.90:FF:000058">
    <property type="entry name" value="Octicosapeptide/phox/Bem1p domain kinase superfamily protein"/>
    <property type="match status" value="1"/>
</dbReference>
<keyword evidence="10" id="KW-0460">Magnesium</keyword>
<evidence type="ECO:0000256" key="10">
    <source>
        <dbReference type="ARBA" id="ARBA00022842"/>
    </source>
</evidence>
<dbReference type="EMBL" id="JAAMPC010000005">
    <property type="protein sequence ID" value="KAG2313648.1"/>
    <property type="molecule type" value="Genomic_DNA"/>
</dbReference>
<sequence length="1855" mass="203994">MGTPRHQQLFQHSMEPGYGNNETVPQTGSTSANFRAPNPNASDGRSFLLSLCDRVIPQRSSNPNAAGDTNTSDCASDVSRLTNAENGLRGYDRTNPSLHEFGNKLGQVKSAPQALVSKDSSLGNLHGYASSSASGILVGKYSTPGDSKLRYVGGETHIISVRKDISWLALRQKVLEIYYQTHVVKYQLPGEDLDALVSVTCEEDLQNMFEEYNEMGNRGGSQKIRMFLFSISDLDDALSGVNKNDGDSEFQDSTTLHGLDGSSANNFAELDVRNTEGIKSIAGDVAGVSAQQLMTNDFQQSSGQQSESIPRDSSLHYSHSIPPNAAYQYQQPVQPSSDRQYPQSITPDSSFQYPHSITPGLPALMDFTRITGTRETSSSIPFQGHVNQQAGWADGHPHPGPTPQNTQALAEEQKVLPPDMKVHEHVEPENRKNLANGHQDPPHINDAEVTNQNQEAHLLPLEVMHGKALQSLILTVMMFLLGWFLYLLRKISSQLQMAMFRIDSESNLIDLNYPEPVHSPPPKVYRSERIPREQLEVLNRFFLMSQPETNTAQQDAAKEAAGKSHEDSQTVNGDATHQEHKSIETPLRKIADHDDANKNRVVNGADVNAAIGHATPEEQASTNDSDSLHGDILIDINDRFPRDFLSEIFSNAISEDTSAVHPYPHNGAAISMNQLAEELIRRDVAGVDQADSHFPSDIKDGGESSRLHHVTPMSRDGISANIGDPKLTLGRDYGDDFSRSNGGFTSTVLPTLKDEHMKVTESVEFGDIVENLRTPDFVPKDEKTETRHAALPPLGSEFDRCGLQIIKNEDLEELKELGSGTFGMVYHGKWRGSDVAIKRIKKNCFAGRSSEQEILTGEFWGEAEILSKLHHPNVVAFYGVVKDGPGGTMATVTEYMVDGSLRHVLVRKDRHLDRRKRLLIAMDAAFGMEYLHSKNTVHFDLKCDNLLVNLKDPSRPICKVGDFGLSKIKRNTLVSGGVRGTLPWMAPELLNGSSSKVSEKMVEKLDFKDDQGSERFGWFVERSLQLHKAPKQASLVVELGPTCPVDVDESPQASKSLYTCDTLVSLTLSNQILVDVSFPATMPRLLNLSLLYVEYKDEDSLARLLSSSPVLFKLVVARLDVDSLTNFTVKVPSLKMLTYKTKEEEEEVKEEVHLFHVEEEEEYYIRSLVIDCPALTQLRIFDNRADYCSLTENMFCLDEVYIAYVPNPDEKFLRCLSSATRLYLDFSKSMVACGLAFKFSRLIELYFIIEDPVDWLEPFICLLQNSPKLKALTIVTIISPSNLIFVGVNLAVLTLFCSSAMATKRSVGTLKEEEEEYYIRSLVIDCPALTQLRIFDNRADYCSLTENMFCLDEVYIAYVPNPDEKFLRCLSSATRLYLDFSKSMVACGLAFKFSRLIELYFIIEDPVDWLEPFICLLQNSPKLKALTIVTIISPSNLIFVGVNLAVLTLFCSSAMATKRSVGTLKEADLKGKSVFVRVDLNVPLDDNSNITDDTRIRAAVPTIKYLMGNGSRVVLCSHLGRPKGVTPKFSLKPLVPRLSELLGVEVVMANDSIGEEVQKLVAGLPEGGVLLLENVRFYKEEEKNDPEFAKKLAALADVYVNDAFGTAHRAHASTEGVAKYLKPSVAGFLMQKELDYLVGAVANPKKPFAAIVGGSKVSTKIGVIESLLSTVDILLLGGGMIFTFYKAQGHSVGSSLVEEDKLDLAKSLMEKAKAKGVSLLLPTDVVIADKFAPDANSKTVAATAIPDGWMGLDIGPDSIETFSKALDTTQTIIWNGPMGVFEFEKFAAGTEAVAKQLAELSGKGVTTIIGGGDSVAAVEKVGLADKMSHISTGGGASLELLEGKPLPGVLALDDA</sequence>
<keyword evidence="8 12" id="KW-0418">Kinase</keyword>
<feature type="transmembrane region" description="Helical" evidence="15">
    <location>
        <begin position="1423"/>
        <end position="1450"/>
    </location>
</feature>
<dbReference type="SUPFAM" id="SSF53748">
    <property type="entry name" value="Phosphoglycerate kinase"/>
    <property type="match status" value="1"/>
</dbReference>
<evidence type="ECO:0000256" key="9">
    <source>
        <dbReference type="ARBA" id="ARBA00022840"/>
    </source>
</evidence>
<dbReference type="GO" id="GO:0005829">
    <property type="term" value="C:cytosol"/>
    <property type="evidence" value="ECO:0007669"/>
    <property type="project" value="TreeGrafter"/>
</dbReference>
<dbReference type="InterPro" id="IPR011009">
    <property type="entry name" value="Kinase-like_dom_sf"/>
</dbReference>
<comment type="cofactor">
    <cofactor evidence="2">
        <name>Mg(2+)</name>
        <dbReference type="ChEBI" id="CHEBI:18420"/>
    </cofactor>
</comment>
<feature type="compositionally biased region" description="Basic and acidic residues" evidence="14">
    <location>
        <begin position="556"/>
        <end position="568"/>
    </location>
</feature>
<dbReference type="InterPro" id="IPR017441">
    <property type="entry name" value="Protein_kinase_ATP_BS"/>
</dbReference>
<evidence type="ECO:0000313" key="17">
    <source>
        <dbReference type="EMBL" id="KAG2313648.1"/>
    </source>
</evidence>
<dbReference type="Pfam" id="PF07714">
    <property type="entry name" value="PK_Tyr_Ser-Thr"/>
    <property type="match status" value="1"/>
</dbReference>
<protein>
    <recommendedName>
        <fullName evidence="5 12">Phosphoglycerate kinase</fullName>
        <ecNumber evidence="5 12">2.7.2.3</ecNumber>
    </recommendedName>
</protein>
<evidence type="ECO:0000256" key="6">
    <source>
        <dbReference type="ARBA" id="ARBA00022679"/>
    </source>
</evidence>